<sequence length="391" mass="42549">MSMDSKGLLAAYEDDLIRFAQDLVRVRSFSDQEGDLARLIQKKMEELGYDEVFIDRVGNVVGRIGSGGKTVLFDSHMDTVTVNDEAEWRVPPFSGDIVNGRLYGRGSVDMKSALAASVYAGAVAKARGLARDKTVYVTGSVCEEFCDGENLKILFAEHAIRPDYVVICEPSDNTITLGHKGKAQVLLTTHGLSAHGSAPEKGVNAVYAMAEIIQRVEALNARLAVSGPPHGTIVLSDISCASASLNAVPSECSIYLDRRMVPGETADMVRREMDALIDGKDASWRIGTLRHTTWTGAELVYEPLHDPWKIAGDHPLTQACNRAYAGVYGAAPGHYDFWDFGTNAVTPVAMGIPAIGFGPGEYKLAHMRDENCEVEKIKEACRFYMGVIQEL</sequence>
<dbReference type="SUPFAM" id="SSF55031">
    <property type="entry name" value="Bacterial exopeptidase dimerisation domain"/>
    <property type="match status" value="1"/>
</dbReference>
<dbReference type="NCBIfam" id="TIGR03526">
    <property type="entry name" value="selenium_YgeY"/>
    <property type="match status" value="1"/>
</dbReference>
<dbReference type="Pfam" id="PF01546">
    <property type="entry name" value="Peptidase_M20"/>
    <property type="match status" value="1"/>
</dbReference>
<dbReference type="InterPro" id="IPR002933">
    <property type="entry name" value="Peptidase_M20"/>
</dbReference>
<keyword evidence="2" id="KW-0479">Metal-binding</keyword>
<dbReference type="Pfam" id="PF07687">
    <property type="entry name" value="M20_dimer"/>
    <property type="match status" value="1"/>
</dbReference>
<dbReference type="PROSITE" id="PS00758">
    <property type="entry name" value="ARGE_DAPE_CPG2_1"/>
    <property type="match status" value="1"/>
</dbReference>
<accession>A0A212JLF6</accession>
<dbReference type="Gene3D" id="3.40.630.10">
    <property type="entry name" value="Zn peptidases"/>
    <property type="match status" value="1"/>
</dbReference>
<evidence type="ECO:0000256" key="3">
    <source>
        <dbReference type="ARBA" id="ARBA00022801"/>
    </source>
</evidence>
<dbReference type="Gene3D" id="3.30.70.360">
    <property type="match status" value="1"/>
</dbReference>
<keyword evidence="3" id="KW-0378">Hydrolase</keyword>
<organism evidence="6">
    <name type="scientific">uncultured delta proteobacterium</name>
    <dbReference type="NCBI Taxonomy" id="34034"/>
    <lineage>
        <taxon>Bacteria</taxon>
        <taxon>Deltaproteobacteria</taxon>
        <taxon>environmental samples</taxon>
    </lineage>
</organism>
<reference evidence="6" key="1">
    <citation type="submission" date="2016-04" db="EMBL/GenBank/DDBJ databases">
        <authorList>
            <person name="Evans L.H."/>
            <person name="Alamgir A."/>
            <person name="Owens N."/>
            <person name="Weber N.D."/>
            <person name="Virtaneva K."/>
            <person name="Barbian K."/>
            <person name="Babar A."/>
            <person name="Rosenke K."/>
        </authorList>
    </citation>
    <scope>NUCLEOTIDE SEQUENCE</scope>
    <source>
        <strain evidence="6">86</strain>
    </source>
</reference>
<dbReference type="AlphaFoldDB" id="A0A212JLF6"/>
<evidence type="ECO:0000256" key="1">
    <source>
        <dbReference type="ARBA" id="ARBA00001947"/>
    </source>
</evidence>
<dbReference type="InterPro" id="IPR001261">
    <property type="entry name" value="ArgE/DapE_CS"/>
</dbReference>
<evidence type="ECO:0000256" key="4">
    <source>
        <dbReference type="ARBA" id="ARBA00022833"/>
    </source>
</evidence>
<dbReference type="EMBL" id="FLUQ01000001">
    <property type="protein sequence ID" value="SBW00248.1"/>
    <property type="molecule type" value="Genomic_DNA"/>
</dbReference>
<comment type="cofactor">
    <cofactor evidence="1">
        <name>Zn(2+)</name>
        <dbReference type="ChEBI" id="CHEBI:29105"/>
    </cofactor>
</comment>
<dbReference type="PANTHER" id="PTHR43808:SF28">
    <property type="entry name" value="[LYSW]-LYSINE_[LYSW]-ORNITHINE HYDROLASE"/>
    <property type="match status" value="1"/>
</dbReference>
<evidence type="ECO:0000313" key="6">
    <source>
        <dbReference type="EMBL" id="SBW00248.1"/>
    </source>
</evidence>
<keyword evidence="4" id="KW-0862">Zinc</keyword>
<dbReference type="InterPro" id="IPR017706">
    <property type="entry name" value="Peptidase_M20/DapE_YgeY"/>
</dbReference>
<dbReference type="GO" id="GO:0016787">
    <property type="term" value="F:hydrolase activity"/>
    <property type="evidence" value="ECO:0007669"/>
    <property type="project" value="UniProtKB-KW"/>
</dbReference>
<dbReference type="SUPFAM" id="SSF53187">
    <property type="entry name" value="Zn-dependent exopeptidases"/>
    <property type="match status" value="1"/>
</dbReference>
<dbReference type="PANTHER" id="PTHR43808">
    <property type="entry name" value="ACETYLORNITHINE DEACETYLASE"/>
    <property type="match status" value="1"/>
</dbReference>
<dbReference type="GO" id="GO:0046872">
    <property type="term" value="F:metal ion binding"/>
    <property type="evidence" value="ECO:0007669"/>
    <property type="project" value="UniProtKB-KW"/>
</dbReference>
<evidence type="ECO:0000256" key="2">
    <source>
        <dbReference type="ARBA" id="ARBA00022723"/>
    </source>
</evidence>
<evidence type="ECO:0000259" key="5">
    <source>
        <dbReference type="Pfam" id="PF07687"/>
    </source>
</evidence>
<gene>
    <name evidence="6" type="ORF">KL86DPRO_11750</name>
</gene>
<name>A0A212JLF6_9DELT</name>
<dbReference type="InterPro" id="IPR050072">
    <property type="entry name" value="Peptidase_M20A"/>
</dbReference>
<proteinExistence type="predicted"/>
<dbReference type="InterPro" id="IPR036264">
    <property type="entry name" value="Bact_exopeptidase_dim_dom"/>
</dbReference>
<dbReference type="InterPro" id="IPR011650">
    <property type="entry name" value="Peptidase_M20_dimer"/>
</dbReference>
<dbReference type="NCBIfam" id="NF009555">
    <property type="entry name" value="PRK13004.1"/>
    <property type="match status" value="1"/>
</dbReference>
<feature type="domain" description="Peptidase M20 dimerisation" evidence="5">
    <location>
        <begin position="178"/>
        <end position="281"/>
    </location>
</feature>
<protein>
    <recommendedName>
        <fullName evidence="5">Peptidase M20 dimerisation domain-containing protein</fullName>
    </recommendedName>
</protein>